<evidence type="ECO:0000313" key="2">
    <source>
        <dbReference type="Proteomes" id="UP000789702"/>
    </source>
</evidence>
<evidence type="ECO:0000313" key="1">
    <source>
        <dbReference type="EMBL" id="CAG8485852.1"/>
    </source>
</evidence>
<organism evidence="1 2">
    <name type="scientific">Dentiscutata heterogama</name>
    <dbReference type="NCBI Taxonomy" id="1316150"/>
    <lineage>
        <taxon>Eukaryota</taxon>
        <taxon>Fungi</taxon>
        <taxon>Fungi incertae sedis</taxon>
        <taxon>Mucoromycota</taxon>
        <taxon>Glomeromycotina</taxon>
        <taxon>Glomeromycetes</taxon>
        <taxon>Diversisporales</taxon>
        <taxon>Gigasporaceae</taxon>
        <taxon>Dentiscutata</taxon>
    </lineage>
</organism>
<comment type="caution">
    <text evidence="1">The sequence shown here is derived from an EMBL/GenBank/DDBJ whole genome shotgun (WGS) entry which is preliminary data.</text>
</comment>
<protein>
    <submittedName>
        <fullName evidence="1">14995_t:CDS:1</fullName>
    </submittedName>
</protein>
<proteinExistence type="predicted"/>
<gene>
    <name evidence="1" type="ORF">DHETER_LOCUS2337</name>
</gene>
<keyword evidence="2" id="KW-1185">Reference proteome</keyword>
<dbReference type="Proteomes" id="UP000789702">
    <property type="component" value="Unassembled WGS sequence"/>
</dbReference>
<name>A0ACA9KPS4_9GLOM</name>
<reference evidence="1" key="1">
    <citation type="submission" date="2021-06" db="EMBL/GenBank/DDBJ databases">
        <authorList>
            <person name="Kallberg Y."/>
            <person name="Tangrot J."/>
            <person name="Rosling A."/>
        </authorList>
    </citation>
    <scope>NUCLEOTIDE SEQUENCE</scope>
    <source>
        <strain evidence="1">IL203A</strain>
    </source>
</reference>
<accession>A0ACA9KPS4</accession>
<sequence>VTDVQRLKSKHQKNTENKGENRHVSFIRRLQAFTNYLGADEDKDDEEISVQDDIYIIHSRDSSPTINDNDETVQKKINEIETSKEHYETIDDGTDNEDNFIPSNKVVNEQIKSQKFADEQLDEEIRSLLQLVGEAIFRQFQRQDSTLFQASENAIIHSETKLTQSLEKQFERKREVLNTYRSNYTLIASESQQMMNKLKEGRNDLETLEQTLIDMEKMDYVNKEMQYIQNHELLNNLHNERLTSFYFFRSDLWDSSENDLWDGFEDDLWNGSKEDF</sequence>
<dbReference type="EMBL" id="CAJVPU010001666">
    <property type="protein sequence ID" value="CAG8485852.1"/>
    <property type="molecule type" value="Genomic_DNA"/>
</dbReference>
<feature type="non-terminal residue" evidence="1">
    <location>
        <position position="1"/>
    </location>
</feature>